<comment type="caution">
    <text evidence="4">The sequence shown here is derived from an EMBL/GenBank/DDBJ whole genome shotgun (WGS) entry which is preliminary data.</text>
</comment>
<keyword evidence="2" id="KW-0677">Repeat</keyword>
<evidence type="ECO:0000313" key="5">
    <source>
        <dbReference type="Proteomes" id="UP000789901"/>
    </source>
</evidence>
<organism evidence="4 5">
    <name type="scientific">Gigaspora margarita</name>
    <dbReference type="NCBI Taxonomy" id="4874"/>
    <lineage>
        <taxon>Eukaryota</taxon>
        <taxon>Fungi</taxon>
        <taxon>Fungi incertae sedis</taxon>
        <taxon>Mucoromycota</taxon>
        <taxon>Glomeromycotina</taxon>
        <taxon>Glomeromycetes</taxon>
        <taxon>Diversisporales</taxon>
        <taxon>Gigasporaceae</taxon>
        <taxon>Gigaspora</taxon>
    </lineage>
</organism>
<sequence>ITALVPDRAGHVAVIIGDQIVFMGGSRFIPPTNPIKNSIRVYNLSDEVFSLSLSSQFSTSNPSYVDLSYSSARMKFGSEKGAAVLRGASGKVVYLIGGIQQNLTQLHEVDNNSKVTSNQTLMIEEINKTYNMTRQFVFFYQPYGKSWSYPLDQKGAAPSRRRSTSTVINSKGVIYIFGGRVQVDTGSPMFVSYNDLYTFDTVLLTWNQINATNVPSPRSHAAPVMLPSGKILYIGGVSQTRPGVDVSLVDMNEPIIVQPRIAHTANLMPDNNEIIIVGGSSNIQCKTWVTTFAPGRSICNSGSNIDAGIVVCFVLSSIIGILYKRGIITDWLDNHNNWNIISSEDRMEIYNASKQNVIYEYACSNSFSRFELSNLDVPKSKERNNIVYDDIYNNLSCIELLKPNIAISNNGKSNIWNSTDCITISDFMSVHATITQGITPAACDNIEKLLSMLNKQKISIYKVLDSQPVYALGPDFQQGHHIPCIACWSIKPIDISIMKQLSALLDDEFEIVNHINDNDCNQDRSYENDDNGDYEEDRNEKDERNGSEGNGNDEGSGNDDGNVKNDGKSNSFIQASSVANAKLKDEFQSFSIDAYLWASINIDEHVPENVLEFNINLFNCGVGEMLNEICQLPHGFVGYYLDSIKIRVTPLPYKSNDKSNLFMIKKEYSPQHLNCENIECSASNEKNIGVQITLGPQNTGITVNRNDRINHGTKATTRKWNMDMTNCRTKGVQWSYSFNADDLYKNGDNRKTVNLQLHSGSWFTSCRMNGFCVTIIQVLRCEFKPMSNFFNFKVKPAIVKKCPQLVHTLEISFNDLTNFNEGFAKLTKRLHMEHKELSVILETNTLSSISTSQETGIMGIDRILFSGKSSS</sequence>
<dbReference type="SUPFAM" id="SSF117281">
    <property type="entry name" value="Kelch motif"/>
    <property type="match status" value="1"/>
</dbReference>
<dbReference type="InterPro" id="IPR015915">
    <property type="entry name" value="Kelch-typ_b-propeller"/>
</dbReference>
<proteinExistence type="predicted"/>
<feature type="region of interest" description="Disordered" evidence="3">
    <location>
        <begin position="520"/>
        <end position="569"/>
    </location>
</feature>
<reference evidence="4 5" key="1">
    <citation type="submission" date="2021-06" db="EMBL/GenBank/DDBJ databases">
        <authorList>
            <person name="Kallberg Y."/>
            <person name="Tangrot J."/>
            <person name="Rosling A."/>
        </authorList>
    </citation>
    <scope>NUCLEOTIDE SEQUENCE [LARGE SCALE GENOMIC DNA]</scope>
    <source>
        <strain evidence="4 5">120-4 pot B 10/14</strain>
    </source>
</reference>
<evidence type="ECO:0000256" key="3">
    <source>
        <dbReference type="SAM" id="MobiDB-lite"/>
    </source>
</evidence>
<feature type="compositionally biased region" description="Acidic residues" evidence="3">
    <location>
        <begin position="528"/>
        <end position="537"/>
    </location>
</feature>
<feature type="non-terminal residue" evidence="4">
    <location>
        <position position="1"/>
    </location>
</feature>
<evidence type="ECO:0000313" key="4">
    <source>
        <dbReference type="EMBL" id="CAG8786779.1"/>
    </source>
</evidence>
<keyword evidence="5" id="KW-1185">Reference proteome</keyword>
<protein>
    <submittedName>
        <fullName evidence="4">3926_t:CDS:1</fullName>
    </submittedName>
</protein>
<keyword evidence="1" id="KW-0880">Kelch repeat</keyword>
<gene>
    <name evidence="4" type="ORF">GMARGA_LOCUS20575</name>
</gene>
<evidence type="ECO:0000256" key="1">
    <source>
        <dbReference type="ARBA" id="ARBA00022441"/>
    </source>
</evidence>
<name>A0ABN7VN19_GIGMA</name>
<dbReference type="PANTHER" id="PTHR46228">
    <property type="entry name" value="KELCH DOMAIN-CONTAINING PROTEIN"/>
    <property type="match status" value="1"/>
</dbReference>
<dbReference type="EMBL" id="CAJVQB010018171">
    <property type="protein sequence ID" value="CAG8786779.1"/>
    <property type="molecule type" value="Genomic_DNA"/>
</dbReference>
<evidence type="ECO:0000256" key="2">
    <source>
        <dbReference type="ARBA" id="ARBA00022737"/>
    </source>
</evidence>
<dbReference type="Proteomes" id="UP000789901">
    <property type="component" value="Unassembled WGS sequence"/>
</dbReference>
<accession>A0ABN7VN19</accession>
<dbReference type="Pfam" id="PF24681">
    <property type="entry name" value="Kelch_KLHDC2_KLHL20_DRC7"/>
    <property type="match status" value="1"/>
</dbReference>
<dbReference type="Gene3D" id="2.120.10.80">
    <property type="entry name" value="Kelch-type beta propeller"/>
    <property type="match status" value="1"/>
</dbReference>
<dbReference type="PANTHER" id="PTHR46228:SF2">
    <property type="entry name" value="KELCH REPEAT PROTEIN (AFU_ORTHOLOGUE AFUA_4G14350)"/>
    <property type="match status" value="1"/>
</dbReference>